<feature type="region of interest" description="Disordered" evidence="2">
    <location>
        <begin position="205"/>
        <end position="232"/>
    </location>
</feature>
<reference evidence="3 4" key="1">
    <citation type="journal article" date="1998" name="Science">
        <title>Genome sequence of the nematode C. elegans: a platform for investigating biology.</title>
        <authorList>
            <consortium name="The C. elegans sequencing consortium"/>
            <person name="Sulson J.E."/>
            <person name="Waterston R."/>
        </authorList>
    </citation>
    <scope>NUCLEOTIDE SEQUENCE [LARGE SCALE GENOMIC DNA]</scope>
    <source>
        <strain evidence="3 4">Bristol N2</strain>
    </source>
</reference>
<dbReference type="WormBase" id="F14H3.4">
    <property type="protein sequence ID" value="CE43825"/>
    <property type="gene ID" value="WBGene00008823"/>
</dbReference>
<dbReference type="InParanoid" id="O45366"/>
<dbReference type="SMR" id="O45366"/>
<keyword evidence="1" id="KW-0175">Coiled coil</keyword>
<dbReference type="STRING" id="6239.F14H3.4.1"/>
<dbReference type="PeptideAtlas" id="O45366"/>
<dbReference type="UCSC" id="F14H3.4">
    <property type="organism name" value="c. elegans"/>
</dbReference>
<sequence length="232" mass="27620">MSDPSKNSEKVPEEQEIRDNSEEELEDEILEELERERNPFGDGFINPQTTMTMKIQWTTANTIDECETRLKQYRTDYERVLSQRKPSIQKIQQYEAELQQLQHDRRTHEAAFQLLRRVLREDGIPKRDLFQESLQVCRRRLGEFDDNEEGINELLNAERTNFDGLQSTRKFIKKMLVTHKKTLEQLEEKEAGDVSETVMDRMIKELRKRRRDDEDDEEGPSTRRVPNAVESF</sequence>
<organism evidence="3 4">
    <name type="scientific">Caenorhabditis elegans</name>
    <dbReference type="NCBI Taxonomy" id="6239"/>
    <lineage>
        <taxon>Eukaryota</taxon>
        <taxon>Metazoa</taxon>
        <taxon>Ecdysozoa</taxon>
        <taxon>Nematoda</taxon>
        <taxon>Chromadorea</taxon>
        <taxon>Rhabditida</taxon>
        <taxon>Rhabditina</taxon>
        <taxon>Rhabditomorpha</taxon>
        <taxon>Rhabditoidea</taxon>
        <taxon>Rhabditidae</taxon>
        <taxon>Peloderinae</taxon>
        <taxon>Caenorhabditis</taxon>
    </lineage>
</organism>
<keyword evidence="4" id="KW-1185">Reference proteome</keyword>
<dbReference type="Bgee" id="WBGene00008823">
    <property type="expression patterns" value="Expressed in embryo and 3 other cell types or tissues"/>
</dbReference>
<accession>O45366</accession>
<dbReference type="HOGENOM" id="CLU_1236034_0_0_1"/>
<feature type="region of interest" description="Disordered" evidence="2">
    <location>
        <begin position="1"/>
        <end position="25"/>
    </location>
</feature>
<dbReference type="RefSeq" id="NP_507038.2">
    <property type="nucleotide sequence ID" value="NM_074637.2"/>
</dbReference>
<dbReference type="KEGG" id="cel:CELE_F14H3.4"/>
<proteinExistence type="evidence at protein level"/>
<evidence type="ECO:0000256" key="2">
    <source>
        <dbReference type="SAM" id="MobiDB-lite"/>
    </source>
</evidence>
<feature type="coiled-coil region" evidence="1">
    <location>
        <begin position="63"/>
        <end position="111"/>
    </location>
</feature>
<dbReference type="AlphaFoldDB" id="O45366"/>
<dbReference type="Proteomes" id="UP000001940">
    <property type="component" value="Chromosome V"/>
</dbReference>
<feature type="compositionally biased region" description="Basic and acidic residues" evidence="2">
    <location>
        <begin position="1"/>
        <end position="20"/>
    </location>
</feature>
<evidence type="ECO:0000313" key="5">
    <source>
        <dbReference type="WormBase" id="F14H3.4"/>
    </source>
</evidence>
<dbReference type="EMBL" id="BX284605">
    <property type="protein sequence ID" value="CAB05486.2"/>
    <property type="molecule type" value="Genomic_DNA"/>
</dbReference>
<dbReference type="GeneID" id="180076"/>
<gene>
    <name evidence="3" type="ORF">CELE_F14H3.4</name>
    <name evidence="3 5" type="ORF">F14H3.4</name>
</gene>
<evidence type="ECO:0000313" key="3">
    <source>
        <dbReference type="EMBL" id="CAB05486.2"/>
    </source>
</evidence>
<evidence type="ECO:0000256" key="1">
    <source>
        <dbReference type="SAM" id="Coils"/>
    </source>
</evidence>
<evidence type="ECO:0000313" key="4">
    <source>
        <dbReference type="Proteomes" id="UP000001940"/>
    </source>
</evidence>
<dbReference type="AGR" id="WB:WBGene00008823"/>
<dbReference type="CTD" id="180076"/>
<name>O45366_CAEEL</name>
<dbReference type="PaxDb" id="6239-F14H3.4"/>
<evidence type="ECO:0007829" key="6">
    <source>
        <dbReference type="PeptideAtlas" id="O45366"/>
    </source>
</evidence>
<dbReference type="PhylomeDB" id="O45366"/>
<keyword evidence="6" id="KW-1267">Proteomics identification</keyword>
<protein>
    <submittedName>
        <fullName evidence="3">Uncharacterized protein</fullName>
    </submittedName>
</protein>